<feature type="compositionally biased region" description="Polar residues" evidence="10">
    <location>
        <begin position="557"/>
        <end position="571"/>
    </location>
</feature>
<organism evidence="11">
    <name type="scientific">Tetraselmis chuii</name>
    <dbReference type="NCBI Taxonomy" id="63592"/>
    <lineage>
        <taxon>Eukaryota</taxon>
        <taxon>Viridiplantae</taxon>
        <taxon>Chlorophyta</taxon>
        <taxon>core chlorophytes</taxon>
        <taxon>Chlorodendrophyceae</taxon>
        <taxon>Chlorodendrales</taxon>
        <taxon>Chlorodendraceae</taxon>
        <taxon>Tetraselmis</taxon>
    </lineage>
</organism>
<evidence type="ECO:0000256" key="9">
    <source>
        <dbReference type="RuleBase" id="RU000509"/>
    </source>
</evidence>
<evidence type="ECO:0000256" key="10">
    <source>
        <dbReference type="SAM" id="MobiDB-lite"/>
    </source>
</evidence>
<comment type="catalytic activity">
    <reaction evidence="1 9">
        <text>Hydrolysis of (1-&gt;4)-alpha-D-glucosidic linkages in polysaccharides so as to remove successive maltose units from the non-reducing ends of the chains.</text>
        <dbReference type="EC" id="3.2.1.2"/>
    </reaction>
</comment>
<dbReference type="PROSITE" id="PS00506">
    <property type="entry name" value="BETA_AMYLASE_1"/>
    <property type="match status" value="1"/>
</dbReference>
<gene>
    <name evidence="11" type="ORF">TCHU04912_LOCUS7927</name>
</gene>
<accession>A0A7S1SQG3</accession>
<dbReference type="EMBL" id="HBGG01015475">
    <property type="protein sequence ID" value="CAD9205691.1"/>
    <property type="molecule type" value="Transcribed_RNA"/>
</dbReference>
<dbReference type="GO" id="GO:0016161">
    <property type="term" value="F:beta-amylase activity"/>
    <property type="evidence" value="ECO:0007669"/>
    <property type="project" value="UniProtKB-EC"/>
</dbReference>
<feature type="compositionally biased region" description="Low complexity" evidence="10">
    <location>
        <begin position="21"/>
        <end position="74"/>
    </location>
</feature>
<evidence type="ECO:0000256" key="2">
    <source>
        <dbReference type="ARBA" id="ARBA00005652"/>
    </source>
</evidence>
<name>A0A7S1SQG3_9CHLO</name>
<dbReference type="AlphaFoldDB" id="A0A7S1SQG3"/>
<dbReference type="PRINTS" id="PR00750">
    <property type="entry name" value="BETAAMYLASE"/>
</dbReference>
<keyword evidence="5 9" id="KW-0119">Carbohydrate metabolism</keyword>
<dbReference type="SUPFAM" id="SSF51445">
    <property type="entry name" value="(Trans)glycosidases"/>
    <property type="match status" value="2"/>
</dbReference>
<evidence type="ECO:0000313" key="11">
    <source>
        <dbReference type="EMBL" id="CAD9205691.1"/>
    </source>
</evidence>
<dbReference type="Pfam" id="PF01373">
    <property type="entry name" value="Glyco_hydro_14"/>
    <property type="match status" value="2"/>
</dbReference>
<evidence type="ECO:0000256" key="8">
    <source>
        <dbReference type="PIRSR" id="PIRSR601554-1"/>
    </source>
</evidence>
<feature type="region of interest" description="Disordered" evidence="10">
    <location>
        <begin position="217"/>
        <end position="236"/>
    </location>
</feature>
<feature type="compositionally biased region" description="Polar residues" evidence="10">
    <location>
        <begin position="217"/>
        <end position="230"/>
    </location>
</feature>
<dbReference type="GO" id="GO:0000272">
    <property type="term" value="P:polysaccharide catabolic process"/>
    <property type="evidence" value="ECO:0007669"/>
    <property type="project" value="UniProtKB-KW"/>
</dbReference>
<feature type="compositionally biased region" description="Basic and acidic residues" evidence="10">
    <location>
        <begin position="118"/>
        <end position="128"/>
    </location>
</feature>
<reference evidence="11" key="1">
    <citation type="submission" date="2021-01" db="EMBL/GenBank/DDBJ databases">
        <authorList>
            <person name="Corre E."/>
            <person name="Pelletier E."/>
            <person name="Niang G."/>
            <person name="Scheremetjew M."/>
            <person name="Finn R."/>
            <person name="Kale V."/>
            <person name="Holt S."/>
            <person name="Cochrane G."/>
            <person name="Meng A."/>
            <person name="Brown T."/>
            <person name="Cohen L."/>
        </authorList>
    </citation>
    <scope>NUCLEOTIDE SEQUENCE</scope>
    <source>
        <strain evidence="11">PLY429</strain>
    </source>
</reference>
<feature type="region of interest" description="Disordered" evidence="10">
    <location>
        <begin position="557"/>
        <end position="600"/>
    </location>
</feature>
<dbReference type="Gene3D" id="3.20.20.80">
    <property type="entry name" value="Glycosidases"/>
    <property type="match status" value="2"/>
</dbReference>
<dbReference type="EC" id="3.2.1.2" evidence="3 9"/>
<evidence type="ECO:0000256" key="4">
    <source>
        <dbReference type="ARBA" id="ARBA00022801"/>
    </source>
</evidence>
<evidence type="ECO:0000256" key="5">
    <source>
        <dbReference type="ARBA" id="ARBA00023277"/>
    </source>
</evidence>
<feature type="compositionally biased region" description="Polar residues" evidence="10">
    <location>
        <begin position="579"/>
        <end position="593"/>
    </location>
</feature>
<evidence type="ECO:0000256" key="7">
    <source>
        <dbReference type="ARBA" id="ARBA00023326"/>
    </source>
</evidence>
<dbReference type="PANTHER" id="PTHR31352">
    <property type="entry name" value="BETA-AMYLASE 1, CHLOROPLASTIC"/>
    <property type="match status" value="1"/>
</dbReference>
<feature type="active site" description="Proton acceptor" evidence="8">
    <location>
        <position position="696"/>
    </location>
</feature>
<feature type="region of interest" description="Disordered" evidence="10">
    <location>
        <begin position="1"/>
        <end position="128"/>
    </location>
</feature>
<dbReference type="PANTHER" id="PTHR31352:SF1">
    <property type="entry name" value="BETA-AMYLASE 3, CHLOROPLASTIC"/>
    <property type="match status" value="1"/>
</dbReference>
<dbReference type="InterPro" id="IPR001554">
    <property type="entry name" value="Glyco_hydro_14"/>
</dbReference>
<evidence type="ECO:0000256" key="1">
    <source>
        <dbReference type="ARBA" id="ARBA00000546"/>
    </source>
</evidence>
<evidence type="ECO:0000256" key="3">
    <source>
        <dbReference type="ARBA" id="ARBA00012594"/>
    </source>
</evidence>
<dbReference type="InterPro" id="IPR018238">
    <property type="entry name" value="Glyco_hydro_14_CS"/>
</dbReference>
<sequence length="827" mass="88883">MTVFRGMASPAPSCQTREPLAAATARRSTTGAAACSTAGTTGLVAPSVLPTVVTTSSSRPRQQASSSAARGSGTQHRRSHSGSCDSDILPASPSARCSEDGTLQCGGGAEEQQAGPAHRPDGCSLQEEHRRRECQGLLGGEHAGGGGADLSSSSSTQMDLLVELPVAGVGRGLVPSESLRSLQSVNCLKILEHGMNSIQAGSKRSCSSRVSLQTGLCGSRSSSQKNVSMQHQEHNSSTDQSVPVYVMLPLDTVTAEGVLRYKNSQWFDYAMQSMRDCGVRGVAVDVWWGAVERCPGVYDWEPYKTLVEDVKALGLKLQVVLSFHACGGNVGDYASIPLPPWVLKAGDSDPDLFFTDRPRGNRRGQRNRECLSFFADDVPALEGRTPIQCYTDFMLNFAKTFDKDLGTVIDEVIVGCGPCGELRYPSYVEGNGWRFPGVGEFQCYDRRALEQLAKAAEVEGRPEWGRAGPHDAGWYNSCPEDTGFFATDDGSWDSSYGQFFLQWYSGCLLAHGRRLLEAATLAFGDKMNPSSRSSLEQMSVDGDDGRHVMDCYLDSATDTSGLGSNGSTPHSSLEENGRTHSPGSSDYGQNMDSSGRGVRRSPEARLAVTLKIAGIHWHYRSQSHAAELTAGYYNTAYNNGYAPLIQLCADFGAGLTLTCVEMCDAQHPAEARCSPEGLLYQVRKTAAEMGVSLAGENALPCFSSGGVDTTALDRIIRNTRGCDANASPSMVMSEHAPSSFSSSNRLRRGHGTFSSIGCSSTCSSSTDIVAGSELSDESEDSAALPPMRNLTFLRLNQEMIAPAYQGVWMRFMQRMHTTCESPRGYRL</sequence>
<dbReference type="InterPro" id="IPR017853">
    <property type="entry name" value="GH"/>
</dbReference>
<keyword evidence="7 9" id="KW-0624">Polysaccharide degradation</keyword>
<keyword evidence="4 9" id="KW-0378">Hydrolase</keyword>
<keyword evidence="6 9" id="KW-0326">Glycosidase</keyword>
<comment type="similarity">
    <text evidence="2 9">Belongs to the glycosyl hydrolase 14 family.</text>
</comment>
<feature type="active site" description="Proton donor" evidence="8">
    <location>
        <position position="421"/>
    </location>
</feature>
<proteinExistence type="inferred from homology"/>
<evidence type="ECO:0000256" key="6">
    <source>
        <dbReference type="ARBA" id="ARBA00023295"/>
    </source>
</evidence>
<protein>
    <recommendedName>
        <fullName evidence="3 9">Beta-amylase</fullName>
        <ecNumber evidence="3 9">3.2.1.2</ecNumber>
    </recommendedName>
</protein>